<dbReference type="STRING" id="765912.Thimo_2154"/>
<name>L0GVV3_9GAMM</name>
<evidence type="ECO:0000256" key="1">
    <source>
        <dbReference type="SAM" id="Phobius"/>
    </source>
</evidence>
<dbReference type="RefSeq" id="WP_015281042.1">
    <property type="nucleotide sequence ID" value="NC_019940.1"/>
</dbReference>
<keyword evidence="1" id="KW-0472">Membrane</keyword>
<evidence type="ECO:0000313" key="2">
    <source>
        <dbReference type="EMBL" id="AGA90903.1"/>
    </source>
</evidence>
<dbReference type="Proteomes" id="UP000010816">
    <property type="component" value="Chromosome"/>
</dbReference>
<evidence type="ECO:0000313" key="3">
    <source>
        <dbReference type="Proteomes" id="UP000010816"/>
    </source>
</evidence>
<sequence length="55" mass="5390">MPLILAGLALAAAGLGLLLAQAIRAIEPGIPLALTAFAVALAGIFLGVAGVVRRL</sequence>
<gene>
    <name evidence="2" type="ORF">Thimo_2154</name>
</gene>
<keyword evidence="1" id="KW-1133">Transmembrane helix</keyword>
<keyword evidence="3" id="KW-1185">Reference proteome</keyword>
<dbReference type="HOGENOM" id="CLU_210504_0_0_6"/>
<accession>L0GVV3</accession>
<keyword evidence="1" id="KW-0812">Transmembrane</keyword>
<organism evidence="2 3">
    <name type="scientific">Thioflavicoccus mobilis 8321</name>
    <dbReference type="NCBI Taxonomy" id="765912"/>
    <lineage>
        <taxon>Bacteria</taxon>
        <taxon>Pseudomonadati</taxon>
        <taxon>Pseudomonadota</taxon>
        <taxon>Gammaproteobacteria</taxon>
        <taxon>Chromatiales</taxon>
        <taxon>Chromatiaceae</taxon>
        <taxon>Thioflavicoccus</taxon>
    </lineage>
</organism>
<feature type="transmembrane region" description="Helical" evidence="1">
    <location>
        <begin position="32"/>
        <end position="52"/>
    </location>
</feature>
<dbReference type="KEGG" id="tmb:Thimo_2154"/>
<dbReference type="AlphaFoldDB" id="L0GVV3"/>
<protein>
    <submittedName>
        <fullName evidence="2">Uncharacterized protein</fullName>
    </submittedName>
</protein>
<reference evidence="2 3" key="1">
    <citation type="submission" date="2011-09" db="EMBL/GenBank/DDBJ databases">
        <title>Complete sequence of chromosome of Thioflavicoccus mobilis 8321.</title>
        <authorList>
            <consortium name="US DOE Joint Genome Institute"/>
            <person name="Lucas S."/>
            <person name="Han J."/>
            <person name="Lapidus A."/>
            <person name="Cheng J.-F."/>
            <person name="Goodwin L."/>
            <person name="Pitluck S."/>
            <person name="Peters L."/>
            <person name="Ovchinnikova G."/>
            <person name="Lu M."/>
            <person name="Detter J.C."/>
            <person name="Han C."/>
            <person name="Tapia R."/>
            <person name="Land M."/>
            <person name="Hauser L."/>
            <person name="Kyrpides N."/>
            <person name="Ivanova N."/>
            <person name="Pagani I."/>
            <person name="Vogl K."/>
            <person name="Liu Z."/>
            <person name="Imhoff J."/>
            <person name="Thiel V."/>
            <person name="Frigaard N.-U."/>
            <person name="Bryant D."/>
            <person name="Woyke T."/>
        </authorList>
    </citation>
    <scope>NUCLEOTIDE SEQUENCE [LARGE SCALE GENOMIC DNA]</scope>
    <source>
        <strain evidence="2 3">8321</strain>
    </source>
</reference>
<dbReference type="EMBL" id="CP003051">
    <property type="protein sequence ID" value="AGA90903.1"/>
    <property type="molecule type" value="Genomic_DNA"/>
</dbReference>
<proteinExistence type="predicted"/>